<dbReference type="SUPFAM" id="SSF54849">
    <property type="entry name" value="GroEL-intermediate domain like"/>
    <property type="match status" value="1"/>
</dbReference>
<proteinExistence type="inferred from homology"/>
<dbReference type="Gene3D" id="1.10.560.10">
    <property type="entry name" value="GroEL-like equatorial domain"/>
    <property type="match status" value="1"/>
</dbReference>
<dbReference type="AlphaFoldDB" id="A0A9N8H8K7"/>
<keyword evidence="5 7" id="KW-0067">ATP-binding</keyword>
<dbReference type="GO" id="GO:0140662">
    <property type="term" value="F:ATP-dependent protein folding chaperone"/>
    <property type="evidence" value="ECO:0007669"/>
    <property type="project" value="InterPro"/>
</dbReference>
<comment type="caution">
    <text evidence="8">The sequence shown here is derived from an EMBL/GenBank/DDBJ whole genome shotgun (WGS) entry which is preliminary data.</text>
</comment>
<dbReference type="CDD" id="cd03341">
    <property type="entry name" value="TCP1_theta"/>
    <property type="match status" value="1"/>
</dbReference>
<gene>
    <name evidence="8" type="ORF">SEMRO_163_G073140.1</name>
</gene>
<dbReference type="InterPro" id="IPR017998">
    <property type="entry name" value="Chaperone_TCP-1"/>
</dbReference>
<dbReference type="OrthoDB" id="1748577at2759"/>
<protein>
    <submittedName>
        <fullName evidence="8">Complex protein 1 subunit theta</fullName>
    </submittedName>
</protein>
<dbReference type="GO" id="GO:0051082">
    <property type="term" value="F:unfolded protein binding"/>
    <property type="evidence" value="ECO:0007669"/>
    <property type="project" value="InterPro"/>
</dbReference>
<evidence type="ECO:0000256" key="3">
    <source>
        <dbReference type="ARBA" id="ARBA00022490"/>
    </source>
</evidence>
<evidence type="ECO:0000256" key="5">
    <source>
        <dbReference type="ARBA" id="ARBA00022840"/>
    </source>
</evidence>
<organism evidence="8 9">
    <name type="scientific">Seminavis robusta</name>
    <dbReference type="NCBI Taxonomy" id="568900"/>
    <lineage>
        <taxon>Eukaryota</taxon>
        <taxon>Sar</taxon>
        <taxon>Stramenopiles</taxon>
        <taxon>Ochrophyta</taxon>
        <taxon>Bacillariophyta</taxon>
        <taxon>Bacillariophyceae</taxon>
        <taxon>Bacillariophycidae</taxon>
        <taxon>Naviculales</taxon>
        <taxon>Naviculaceae</taxon>
        <taxon>Seminavis</taxon>
    </lineage>
</organism>
<dbReference type="SUPFAM" id="SSF52029">
    <property type="entry name" value="GroEL apical domain-like"/>
    <property type="match status" value="1"/>
</dbReference>
<reference evidence="8" key="1">
    <citation type="submission" date="2020-06" db="EMBL/GenBank/DDBJ databases">
        <authorList>
            <consortium name="Plant Systems Biology data submission"/>
        </authorList>
    </citation>
    <scope>NUCLEOTIDE SEQUENCE</scope>
    <source>
        <strain evidence="8">D6</strain>
    </source>
</reference>
<dbReference type="Gene3D" id="3.50.7.10">
    <property type="entry name" value="GroEL"/>
    <property type="match status" value="1"/>
</dbReference>
<sequence>MTSMAYNSAAGMGGMMKEGTQHFSNQDEGLHSASVVIRNIEACLQLCQMLCTSLGPQGRSKLVVNHLGKIIVTSDCAAILKEMEVEHPAAKLLQMATEHQNQACGDGTNLVLTFAGELLWNTLELIHKMGWQHASEIVEGFHLAGKRVQNELLPNLCCGTITDVTDETQLLRILKPVLMSKNMGSQETLAPLVAQACLKVMTKSATGRNKVSPDAVRTVKIMGSSVQKSELIEGYVAQRGLETVTTSATDCKIAVFAAGVEASSTEAKGTVLMKTAEDLKSYNKTEESKMEEIIQGIAETGVKLIVSGGTVSDMALHFMDRYQLLCLKVGSKWELRRLCQATGATPLVRLGAPMAEEMGHAESVNVKEVGEKTVTVIKSSADTKLATILLRASTSSVLADLERAVEDGVRAVEMVCKDGRLVHGGGAVEMAMAVELTRQADKHPGLEQYAIRAFAKALEIVPRTLAVNAGWDNKVVANLQAAHAAHNAADGICDQGIDIETEQITSMNDNEVVDLLGTKSSALKLAVDAALTVLKIDQIIMSKPSGGPKM</sequence>
<evidence type="ECO:0000256" key="2">
    <source>
        <dbReference type="ARBA" id="ARBA00008020"/>
    </source>
</evidence>
<keyword evidence="3" id="KW-0963">Cytoplasm</keyword>
<evidence type="ECO:0000313" key="8">
    <source>
        <dbReference type="EMBL" id="CAB9503350.1"/>
    </source>
</evidence>
<dbReference type="InterPro" id="IPR002423">
    <property type="entry name" value="Cpn60/GroEL/TCP-1"/>
</dbReference>
<dbReference type="Gene3D" id="3.30.260.10">
    <property type="entry name" value="TCP-1-like chaperonin intermediate domain"/>
    <property type="match status" value="1"/>
</dbReference>
<dbReference type="Pfam" id="PF00118">
    <property type="entry name" value="Cpn60_TCP1"/>
    <property type="match status" value="1"/>
</dbReference>
<dbReference type="Proteomes" id="UP001153069">
    <property type="component" value="Unassembled WGS sequence"/>
</dbReference>
<keyword evidence="4 7" id="KW-0547">Nucleotide-binding</keyword>
<dbReference type="PRINTS" id="PR00304">
    <property type="entry name" value="TCOMPLEXTCP1"/>
</dbReference>
<dbReference type="FunFam" id="3.50.7.10:FF:000008">
    <property type="entry name" value="T-complex protein 1 subunit theta"/>
    <property type="match status" value="1"/>
</dbReference>
<evidence type="ECO:0000256" key="7">
    <source>
        <dbReference type="RuleBase" id="RU004187"/>
    </source>
</evidence>
<dbReference type="GO" id="GO:0005524">
    <property type="term" value="F:ATP binding"/>
    <property type="evidence" value="ECO:0007669"/>
    <property type="project" value="UniProtKB-KW"/>
</dbReference>
<dbReference type="GO" id="GO:0016887">
    <property type="term" value="F:ATP hydrolysis activity"/>
    <property type="evidence" value="ECO:0007669"/>
    <property type="project" value="InterPro"/>
</dbReference>
<evidence type="ECO:0000256" key="6">
    <source>
        <dbReference type="ARBA" id="ARBA00023186"/>
    </source>
</evidence>
<keyword evidence="9" id="KW-1185">Reference proteome</keyword>
<dbReference type="InterPro" id="IPR027409">
    <property type="entry name" value="GroEL-like_apical_dom_sf"/>
</dbReference>
<dbReference type="SUPFAM" id="SSF48592">
    <property type="entry name" value="GroEL equatorial domain-like"/>
    <property type="match status" value="1"/>
</dbReference>
<comment type="similarity">
    <text evidence="2 7">Belongs to the TCP-1 chaperonin family.</text>
</comment>
<keyword evidence="6 7" id="KW-0143">Chaperone</keyword>
<evidence type="ECO:0000313" key="9">
    <source>
        <dbReference type="Proteomes" id="UP001153069"/>
    </source>
</evidence>
<accession>A0A9N8H8K7</accession>
<evidence type="ECO:0000256" key="1">
    <source>
        <dbReference type="ARBA" id="ARBA00004496"/>
    </source>
</evidence>
<dbReference type="PANTHER" id="PTHR11353">
    <property type="entry name" value="CHAPERONIN"/>
    <property type="match status" value="1"/>
</dbReference>
<comment type="subcellular location">
    <subcellularLocation>
        <location evidence="1">Cytoplasm</location>
    </subcellularLocation>
</comment>
<dbReference type="InterPro" id="IPR027413">
    <property type="entry name" value="GROEL-like_equatorial_sf"/>
</dbReference>
<evidence type="ECO:0000256" key="4">
    <source>
        <dbReference type="ARBA" id="ARBA00022741"/>
    </source>
</evidence>
<dbReference type="InterPro" id="IPR027410">
    <property type="entry name" value="TCP-1-like_intermed_sf"/>
</dbReference>
<dbReference type="NCBIfam" id="TIGR02346">
    <property type="entry name" value="chap_CCT_theta"/>
    <property type="match status" value="1"/>
</dbReference>
<dbReference type="GO" id="GO:0005737">
    <property type="term" value="C:cytoplasm"/>
    <property type="evidence" value="ECO:0007669"/>
    <property type="project" value="UniProtKB-SubCell"/>
</dbReference>
<dbReference type="EMBL" id="CAICTM010000162">
    <property type="protein sequence ID" value="CAB9503350.1"/>
    <property type="molecule type" value="Genomic_DNA"/>
</dbReference>
<dbReference type="InterPro" id="IPR012721">
    <property type="entry name" value="Chap_CCT_theta"/>
</dbReference>
<name>A0A9N8H8K7_9STRA</name>